<evidence type="ECO:0000259" key="10">
    <source>
        <dbReference type="PROSITE" id="PS50906"/>
    </source>
</evidence>
<dbReference type="Pfam" id="PF02518">
    <property type="entry name" value="HATPase_c"/>
    <property type="match status" value="1"/>
</dbReference>
<dbReference type="Gene3D" id="3.30.565.10">
    <property type="entry name" value="Histidine kinase-like ATPase, C-terminal domain"/>
    <property type="match status" value="1"/>
</dbReference>
<gene>
    <name evidence="11" type="ORF">SAMN05444716_10299</name>
</gene>
<feature type="compositionally biased region" description="Basic and acidic residues" evidence="8">
    <location>
        <begin position="849"/>
        <end position="862"/>
    </location>
</feature>
<keyword evidence="7" id="KW-1133">Transmembrane helix</keyword>
<keyword evidence="12" id="KW-1185">Reference proteome</keyword>
<dbReference type="FunFam" id="3.30.565.10:FF:000038">
    <property type="entry name" value="Sensor-like histidine kinase"/>
    <property type="match status" value="1"/>
</dbReference>
<dbReference type="PANTHER" id="PTHR45436:SF5">
    <property type="entry name" value="SENSOR HISTIDINE KINASE TRCS"/>
    <property type="match status" value="1"/>
</dbReference>
<dbReference type="AlphaFoldDB" id="A0A1I6QKW1"/>
<evidence type="ECO:0000256" key="1">
    <source>
        <dbReference type="ARBA" id="ARBA00000085"/>
    </source>
</evidence>
<protein>
    <recommendedName>
        <fullName evidence="2">histidine kinase</fullName>
        <ecNumber evidence="2">2.7.13.3</ecNumber>
    </recommendedName>
</protein>
<keyword evidence="5" id="KW-0812">Transmembrane</keyword>
<feature type="domain" description="NIT" evidence="10">
    <location>
        <begin position="51"/>
        <end position="298"/>
    </location>
</feature>
<dbReference type="GO" id="GO:0000160">
    <property type="term" value="P:phosphorelay signal transduction system"/>
    <property type="evidence" value="ECO:0007669"/>
    <property type="project" value="TreeGrafter"/>
</dbReference>
<comment type="catalytic activity">
    <reaction evidence="1">
        <text>ATP + protein L-histidine = ADP + protein N-phospho-L-histidine.</text>
        <dbReference type="EC" id="2.7.13.3"/>
    </reaction>
</comment>
<dbReference type="SMART" id="SM00387">
    <property type="entry name" value="HATPase_c"/>
    <property type="match status" value="1"/>
</dbReference>
<dbReference type="PANTHER" id="PTHR45436">
    <property type="entry name" value="SENSOR HISTIDINE KINASE YKOH"/>
    <property type="match status" value="1"/>
</dbReference>
<dbReference type="Proteomes" id="UP000198873">
    <property type="component" value="Unassembled WGS sequence"/>
</dbReference>
<evidence type="ECO:0000256" key="6">
    <source>
        <dbReference type="ARBA" id="ARBA00022777"/>
    </source>
</evidence>
<dbReference type="Gene3D" id="6.10.340.10">
    <property type="match status" value="1"/>
</dbReference>
<feature type="region of interest" description="Disordered" evidence="8">
    <location>
        <begin position="623"/>
        <end position="868"/>
    </location>
</feature>
<dbReference type="PROSITE" id="PS50906">
    <property type="entry name" value="NIT"/>
    <property type="match status" value="1"/>
</dbReference>
<dbReference type="InterPro" id="IPR013587">
    <property type="entry name" value="Nitrate/nitrite_sensing"/>
</dbReference>
<dbReference type="InterPro" id="IPR005467">
    <property type="entry name" value="His_kinase_dom"/>
</dbReference>
<evidence type="ECO:0000256" key="3">
    <source>
        <dbReference type="ARBA" id="ARBA00022553"/>
    </source>
</evidence>
<accession>A0A1I6QKW1</accession>
<keyword evidence="4" id="KW-0808">Transferase</keyword>
<keyword evidence="7" id="KW-0472">Membrane</keyword>
<dbReference type="EMBL" id="FPAB01000002">
    <property type="protein sequence ID" value="SFS53073.1"/>
    <property type="molecule type" value="Genomic_DNA"/>
</dbReference>
<dbReference type="InterPro" id="IPR050428">
    <property type="entry name" value="TCS_sensor_his_kinase"/>
</dbReference>
<evidence type="ECO:0000256" key="2">
    <source>
        <dbReference type="ARBA" id="ARBA00012438"/>
    </source>
</evidence>
<dbReference type="InterPro" id="IPR010910">
    <property type="entry name" value="Nitrate/nitrite_sensing_bac"/>
</dbReference>
<dbReference type="GO" id="GO:0005886">
    <property type="term" value="C:plasma membrane"/>
    <property type="evidence" value="ECO:0007669"/>
    <property type="project" value="TreeGrafter"/>
</dbReference>
<dbReference type="STRING" id="1176198.SAMN05444716_10299"/>
<dbReference type="InterPro" id="IPR036890">
    <property type="entry name" value="HATPase_C_sf"/>
</dbReference>
<keyword evidence="6 11" id="KW-0418">Kinase</keyword>
<keyword evidence="3" id="KW-0597">Phosphoprotein</keyword>
<evidence type="ECO:0000313" key="11">
    <source>
        <dbReference type="EMBL" id="SFS53073.1"/>
    </source>
</evidence>
<dbReference type="InterPro" id="IPR003594">
    <property type="entry name" value="HATPase_dom"/>
</dbReference>
<name>A0A1I6QKW1_9ACTN</name>
<evidence type="ECO:0000259" key="9">
    <source>
        <dbReference type="PROSITE" id="PS50109"/>
    </source>
</evidence>
<evidence type="ECO:0000256" key="5">
    <source>
        <dbReference type="ARBA" id="ARBA00022692"/>
    </source>
</evidence>
<evidence type="ECO:0000256" key="8">
    <source>
        <dbReference type="SAM" id="MobiDB-lite"/>
    </source>
</evidence>
<sequence>MRGKSIRRKIGALLLVPLLSLVSIWAFATAITVAEARSLLAVASVSDKLGTPAEAVIHAIQQERRQTLVFLADPRRSDALAELHDTQEATEAAVAEVRAQAAGGARDDLAGGAEDRLDAFLSGLDGLATLRDQVQNNIISRTAALDAYTVVIDPGFRFLAALHLVENVDLDRHGRAVVGIAQAREYLSREDALVAGALAAGRMTDTELRQLGDRITERALAYTTYLPDLPAEDQRAHEVFWDTGPGHVLTVVEGRLLDGGTRSARPDQWVDTGGNALEQLRILGESAQERYGDAVDPEATAVLVRAWAAGVLGAAAVIVSLVVSLRIGRALIRDLMTLSKEAKDAAEVRLPGVLRRLAAGERVDVETEAPHLEYGRDEVGQVGQSLNTLQRAAVAAAVEQATVRRGISDILVNLARRNQVLLHRQLGLLDTMERRTDDADELADLFRLDHLTTRMRRHAEGLVILSGAAPARQWRKPVQLMDVVRAAVAEVEDYERVELHRMPQLAVAGGAVADLTHLIAELLENATVFSPPHTSVQVSGERVPHGYTLEIHDRGLGMNPEALREANERLAHTPEFDLSDTDRLGLFVVARLAERHGVRVALKESPYGGTTAVVLLPGELLTETGECPDERSPLPERPAPPELLNGPVDGPVELEAPVGFRGLERSRESARGFGPYPFSDPAPGTEPHPGTHTGPDGDPGPGARDRVRHAEPDPGYPEPPAVPHHEDPATPAGTPAGAGPEPPIPLPQRRRTPVLVADHGRPVGEPPGEDPAPGHEEDAGTGTTLAGLPRRQRRTRPAPAPVPDTWDEPEPAGHPGSDPTEQDADEVRARMAALQLGWRRGRQHSHRDHRGDHATTTRRDDDPQAPTP</sequence>
<feature type="compositionally biased region" description="Basic residues" evidence="8">
    <location>
        <begin position="839"/>
        <end position="848"/>
    </location>
</feature>
<reference evidence="12" key="1">
    <citation type="submission" date="2016-10" db="EMBL/GenBank/DDBJ databases">
        <authorList>
            <person name="Varghese N."/>
            <person name="Submissions S."/>
        </authorList>
    </citation>
    <scope>NUCLEOTIDE SEQUENCE [LARGE SCALE GENOMIC DNA]</scope>
    <source>
        <strain evidence="12">CGMCC 4.7047</strain>
    </source>
</reference>
<dbReference type="Pfam" id="PF08376">
    <property type="entry name" value="NIT"/>
    <property type="match status" value="1"/>
</dbReference>
<dbReference type="GO" id="GO:0004673">
    <property type="term" value="F:protein histidine kinase activity"/>
    <property type="evidence" value="ECO:0007669"/>
    <property type="project" value="UniProtKB-EC"/>
</dbReference>
<evidence type="ECO:0000256" key="4">
    <source>
        <dbReference type="ARBA" id="ARBA00022679"/>
    </source>
</evidence>
<feature type="compositionally biased region" description="Low complexity" evidence="8">
    <location>
        <begin position="687"/>
        <end position="696"/>
    </location>
</feature>
<feature type="domain" description="Histidine kinase" evidence="9">
    <location>
        <begin position="515"/>
        <end position="620"/>
    </location>
</feature>
<dbReference type="SUPFAM" id="SSF55874">
    <property type="entry name" value="ATPase domain of HSP90 chaperone/DNA topoisomerase II/histidine kinase"/>
    <property type="match status" value="1"/>
</dbReference>
<evidence type="ECO:0000256" key="7">
    <source>
        <dbReference type="ARBA" id="ARBA00022989"/>
    </source>
</evidence>
<proteinExistence type="predicted"/>
<feature type="compositionally biased region" description="Basic and acidic residues" evidence="8">
    <location>
        <begin position="703"/>
        <end position="712"/>
    </location>
</feature>
<feature type="compositionally biased region" description="Low complexity" evidence="8">
    <location>
        <begin position="729"/>
        <end position="739"/>
    </location>
</feature>
<dbReference type="RefSeq" id="WP_254791436.1">
    <property type="nucleotide sequence ID" value="NZ_FPAB01000002.1"/>
</dbReference>
<dbReference type="PROSITE" id="PS50109">
    <property type="entry name" value="HIS_KIN"/>
    <property type="match status" value="1"/>
</dbReference>
<organism evidence="11 12">
    <name type="scientific">Streptomyces harbinensis</name>
    <dbReference type="NCBI Taxonomy" id="1176198"/>
    <lineage>
        <taxon>Bacteria</taxon>
        <taxon>Bacillati</taxon>
        <taxon>Actinomycetota</taxon>
        <taxon>Actinomycetes</taxon>
        <taxon>Kitasatosporales</taxon>
        <taxon>Streptomycetaceae</taxon>
        <taxon>Streptomyces</taxon>
    </lineage>
</organism>
<dbReference type="EC" id="2.7.13.3" evidence="2"/>
<evidence type="ECO:0000313" key="12">
    <source>
        <dbReference type="Proteomes" id="UP000198873"/>
    </source>
</evidence>